<evidence type="ECO:0000313" key="2">
    <source>
        <dbReference type="EMBL" id="KAK7879500.1"/>
    </source>
</evidence>
<organism evidence="2 3">
    <name type="scientific">Mugilogobius chulae</name>
    <name type="common">yellowstripe goby</name>
    <dbReference type="NCBI Taxonomy" id="88201"/>
    <lineage>
        <taxon>Eukaryota</taxon>
        <taxon>Metazoa</taxon>
        <taxon>Chordata</taxon>
        <taxon>Craniata</taxon>
        <taxon>Vertebrata</taxon>
        <taxon>Euteleostomi</taxon>
        <taxon>Actinopterygii</taxon>
        <taxon>Neopterygii</taxon>
        <taxon>Teleostei</taxon>
        <taxon>Neoteleostei</taxon>
        <taxon>Acanthomorphata</taxon>
        <taxon>Gobiaria</taxon>
        <taxon>Gobiiformes</taxon>
        <taxon>Gobioidei</taxon>
        <taxon>Gobiidae</taxon>
        <taxon>Gobionellinae</taxon>
        <taxon>Mugilogobius</taxon>
    </lineage>
</organism>
<feature type="region of interest" description="Disordered" evidence="1">
    <location>
        <begin position="108"/>
        <end position="129"/>
    </location>
</feature>
<protein>
    <submittedName>
        <fullName evidence="2">Uncharacterized protein</fullName>
    </submittedName>
</protein>
<dbReference type="EMBL" id="JBBPFD010000255">
    <property type="protein sequence ID" value="KAK7879500.1"/>
    <property type="molecule type" value="Genomic_DNA"/>
</dbReference>
<feature type="compositionally biased region" description="Basic and acidic residues" evidence="1">
    <location>
        <begin position="609"/>
        <end position="620"/>
    </location>
</feature>
<accession>A0AAW0MSQ0</accession>
<gene>
    <name evidence="2" type="ORF">WMY93_033782</name>
</gene>
<feature type="region of interest" description="Disordered" evidence="1">
    <location>
        <begin position="609"/>
        <end position="645"/>
    </location>
</feature>
<evidence type="ECO:0000313" key="3">
    <source>
        <dbReference type="Proteomes" id="UP001460270"/>
    </source>
</evidence>
<feature type="compositionally biased region" description="Polar residues" evidence="1">
    <location>
        <begin position="624"/>
        <end position="633"/>
    </location>
</feature>
<sequence length="989" mass="107039">MKLSLQRQLDPGPAHLDLDHLETQRIQFTQCRRTLCVCSSESLLHHMQHLHPPTLRNPGRSQPHLPLLIPRMTLWMTNPGLLIFPKVTPERKERSQVSHLLGPSLTFSEDDIATSTGSKKKPAEDSTSALPAFGLPLRRWGNRSLAGSDQWERYARSKPYDIRVPGLDNCGVPECSSCSRFRSRGQETKKKAQSEPQMYRLDLAVTVIIDELDPVEEFAENSRVIREAIGGDVTLEEDRVFKPAVGRDTGGGQSVKPAVGQHSLQEVFSEDLFGTYKDTEQQMDSDSETPDLLMDLETNTYLQKTDATGSRTVQTLQTLQTLQTVRTVQTSAAAGVSKAPPPAASASTPLPSSSSDVSAAGASKAPPPAASASTPLPSSSSDVSAAGASKAPPPAASASTPLPSSSSDVSAAGASKAPPPAASASTPLPSSSSDVSAAGASKAPPPAASASTPLPPPALMSLLLVLQSSTSCCVCVHLCPPPALMSLLLVPPKLRLLLRLRPHLCPPPALCSSHKLRSVLSCPHTVLYMSLNSKTHLRKVDSSLNTHPHTAASARAGRDSLLVGTGGGAVGQEEVSTRTPLYCDSPGPRHLCPSAYWLIERAVVEERERERKKERERQMCAHEATSQSQTRPRSPQRDPDQSQSCCSSGSYFVQIKVSVWSFYEAVPPLPHVQFLQALCSLQHLSPPPGLHRDALVLSSALNFGPVVEESVLQLLNCICSVFRGPSSPEPRIISKTPQVQSQSCRTPPESCIISKTPQVQSQSCRPPPEPCIISKTSQVQSQSCRPPPESCIISKTPQVQSQSCRPPPESCIISKTPQVQSQGCRPPPEPCIISRRRRTSQFCGSPCRNNGAYEWDFKRYVPRCLVILRELNLVGFQTGVLFIPDTRLCSGAAFVCLLELCILTAPLSVCVCNRAFSLSRHEALLRACEVAASALELHRLNCSVGDSFMQSLEETMKQMIHSLMSSEEQRVQSVQQETPEQVRTNTQLL</sequence>
<proteinExistence type="predicted"/>
<reference evidence="3" key="1">
    <citation type="submission" date="2024-04" db="EMBL/GenBank/DDBJ databases">
        <title>Salinicola lusitanus LLJ914,a marine bacterium isolated from the Okinawa Trough.</title>
        <authorList>
            <person name="Li J."/>
        </authorList>
    </citation>
    <scope>NUCLEOTIDE SEQUENCE [LARGE SCALE GENOMIC DNA]</scope>
</reference>
<feature type="region of interest" description="Disordered" evidence="1">
    <location>
        <begin position="333"/>
        <end position="452"/>
    </location>
</feature>
<dbReference type="AlphaFoldDB" id="A0AAW0MSQ0"/>
<feature type="compositionally biased region" description="Low complexity" evidence="1">
    <location>
        <begin position="333"/>
        <end position="442"/>
    </location>
</feature>
<name>A0AAW0MSQ0_9GOBI</name>
<keyword evidence="3" id="KW-1185">Reference proteome</keyword>
<feature type="compositionally biased region" description="Pro residues" evidence="1">
    <location>
        <begin position="443"/>
        <end position="452"/>
    </location>
</feature>
<comment type="caution">
    <text evidence="2">The sequence shown here is derived from an EMBL/GenBank/DDBJ whole genome shotgun (WGS) entry which is preliminary data.</text>
</comment>
<dbReference type="Proteomes" id="UP001460270">
    <property type="component" value="Unassembled WGS sequence"/>
</dbReference>
<evidence type="ECO:0000256" key="1">
    <source>
        <dbReference type="SAM" id="MobiDB-lite"/>
    </source>
</evidence>